<protein>
    <submittedName>
        <fullName evidence="1">YwgA family protein</fullName>
    </submittedName>
</protein>
<evidence type="ECO:0000313" key="2">
    <source>
        <dbReference type="Proteomes" id="UP001228376"/>
    </source>
</evidence>
<comment type="caution">
    <text evidence="1">The sequence shown here is derived from an EMBL/GenBank/DDBJ whole genome shotgun (WGS) entry which is preliminary data.</text>
</comment>
<name>A0ABU5CE76_9BACI</name>
<organism evidence="1 2">
    <name type="scientific">Tigheibacillus jepli</name>
    <dbReference type="NCBI Taxonomy" id="3035914"/>
    <lineage>
        <taxon>Bacteria</taxon>
        <taxon>Bacillati</taxon>
        <taxon>Bacillota</taxon>
        <taxon>Bacilli</taxon>
        <taxon>Bacillales</taxon>
        <taxon>Bacillaceae</taxon>
        <taxon>Tigheibacillus</taxon>
    </lineage>
</organism>
<evidence type="ECO:0000313" key="1">
    <source>
        <dbReference type="EMBL" id="MDY0404525.1"/>
    </source>
</evidence>
<dbReference type="Proteomes" id="UP001228376">
    <property type="component" value="Unassembled WGS sequence"/>
</dbReference>
<sequence length="174" mass="20397">MLNNHAKILAFFSQVGEVTGRKKLQKMIYILQACGVPFEEKYQFHFYGPYSEELSLRIQELCNLGFMNETKEEKSSYVQYRYNLTEDGARFLQQSALDMPDYKAQADMLMANSSRFLELVATMLFFRDLPQDEVEKKVQKVKPKQHYTAEEFARAWKMIGELVHENSVDGIQNR</sequence>
<gene>
    <name evidence="1" type="ORF">P5G51_003080</name>
</gene>
<dbReference type="EMBL" id="JAROCA020000001">
    <property type="protein sequence ID" value="MDY0404525.1"/>
    <property type="molecule type" value="Genomic_DNA"/>
</dbReference>
<keyword evidence="2" id="KW-1185">Reference proteome</keyword>
<accession>A0ABU5CE76</accession>
<proteinExistence type="predicted"/>
<dbReference type="RefSeq" id="WP_306065378.1">
    <property type="nucleotide sequence ID" value="NZ_JAROCA020000001.1"/>
</dbReference>
<reference evidence="1 2" key="1">
    <citation type="submission" date="2023-10" db="EMBL/GenBank/DDBJ databases">
        <title>179-bfca-hs.</title>
        <authorList>
            <person name="Miliotis G."/>
            <person name="Sengupta P."/>
            <person name="Hameed A."/>
            <person name="Chuvochina M."/>
            <person name="Mcdonagh F."/>
            <person name="Simpson A.C."/>
            <person name="Singh N.K."/>
            <person name="Rekha P.D."/>
            <person name="Raman K."/>
            <person name="Hugenholtz P."/>
            <person name="Venkateswaran K."/>
        </authorList>
    </citation>
    <scope>NUCLEOTIDE SEQUENCE [LARGE SCALE GENOMIC DNA]</scope>
    <source>
        <strain evidence="1 2">179-BFC-A-HS</strain>
    </source>
</reference>